<evidence type="ECO:0000259" key="1">
    <source>
        <dbReference type="Pfam" id="PF13538"/>
    </source>
</evidence>
<dbReference type="GO" id="GO:0003677">
    <property type="term" value="F:DNA binding"/>
    <property type="evidence" value="ECO:0007669"/>
    <property type="project" value="InterPro"/>
</dbReference>
<dbReference type="Pfam" id="PF13245">
    <property type="entry name" value="AAA_19"/>
    <property type="match status" value="1"/>
</dbReference>
<dbReference type="GO" id="GO:0000725">
    <property type="term" value="P:recombinational repair"/>
    <property type="evidence" value="ECO:0007669"/>
    <property type="project" value="TreeGrafter"/>
</dbReference>
<dbReference type="InterPro" id="IPR027417">
    <property type="entry name" value="P-loop_NTPase"/>
</dbReference>
<proteinExistence type="predicted"/>
<accession>A0A0F9J150</accession>
<protein>
    <recommendedName>
        <fullName evidence="1">UvrD-like helicase C-terminal domain-containing protein</fullName>
    </recommendedName>
</protein>
<dbReference type="Pfam" id="PF13538">
    <property type="entry name" value="UvrD_C_2"/>
    <property type="match status" value="1"/>
</dbReference>
<dbReference type="InterPro" id="IPR027785">
    <property type="entry name" value="UvrD-like_helicase_C"/>
</dbReference>
<reference evidence="2" key="1">
    <citation type="journal article" date="2015" name="Nature">
        <title>Complex archaea that bridge the gap between prokaryotes and eukaryotes.</title>
        <authorList>
            <person name="Spang A."/>
            <person name="Saw J.H."/>
            <person name="Jorgensen S.L."/>
            <person name="Zaremba-Niedzwiedzka K."/>
            <person name="Martijn J."/>
            <person name="Lind A.E."/>
            <person name="van Eijk R."/>
            <person name="Schleper C."/>
            <person name="Guy L."/>
            <person name="Ettema T.J."/>
        </authorList>
    </citation>
    <scope>NUCLEOTIDE SEQUENCE</scope>
</reference>
<dbReference type="EMBL" id="LAZR01011114">
    <property type="protein sequence ID" value="KKM63354.1"/>
    <property type="molecule type" value="Genomic_DNA"/>
</dbReference>
<dbReference type="AlphaFoldDB" id="A0A0F9J150"/>
<evidence type="ECO:0000313" key="2">
    <source>
        <dbReference type="EMBL" id="KKM63354.1"/>
    </source>
</evidence>
<dbReference type="PANTHER" id="PTHR11070:SF2">
    <property type="entry name" value="ATP-DEPENDENT DNA HELICASE SRS2"/>
    <property type="match status" value="1"/>
</dbReference>
<dbReference type="GO" id="GO:0005524">
    <property type="term" value="F:ATP binding"/>
    <property type="evidence" value="ECO:0007669"/>
    <property type="project" value="InterPro"/>
</dbReference>
<dbReference type="PANTHER" id="PTHR11070">
    <property type="entry name" value="UVRD / RECB / PCRA DNA HELICASE FAMILY MEMBER"/>
    <property type="match status" value="1"/>
</dbReference>
<name>A0A0F9J150_9ZZZZ</name>
<dbReference type="GO" id="GO:0043138">
    <property type="term" value="F:3'-5' DNA helicase activity"/>
    <property type="evidence" value="ECO:0007669"/>
    <property type="project" value="TreeGrafter"/>
</dbReference>
<feature type="domain" description="UvrD-like helicase C-terminal" evidence="1">
    <location>
        <begin position="288"/>
        <end position="336"/>
    </location>
</feature>
<dbReference type="Gene3D" id="3.40.50.300">
    <property type="entry name" value="P-loop containing nucleotide triphosphate hydrolases"/>
    <property type="match status" value="2"/>
</dbReference>
<comment type="caution">
    <text evidence="2">The sequence shown here is derived from an EMBL/GenBank/DDBJ whole genome shotgun (WGS) entry which is preliminary data.</text>
</comment>
<dbReference type="SUPFAM" id="SSF52540">
    <property type="entry name" value="P-loop containing nucleoside triphosphate hydrolases"/>
    <property type="match status" value="1"/>
</dbReference>
<dbReference type="InterPro" id="IPR000212">
    <property type="entry name" value="DNA_helicase_UvrD/REP"/>
</dbReference>
<gene>
    <name evidence="2" type="ORF">LCGC14_1512300</name>
</gene>
<organism evidence="2">
    <name type="scientific">marine sediment metagenome</name>
    <dbReference type="NCBI Taxonomy" id="412755"/>
    <lineage>
        <taxon>unclassified sequences</taxon>
        <taxon>metagenomes</taxon>
        <taxon>ecological metagenomes</taxon>
    </lineage>
</organism>
<sequence>MTQEEILNFSDCQDEEILDFTAVAQPPPRPTLSAEQVVVRDSGPNTLVVAAPGAGKTEVLIQRHEQNEARNIPSLSLTFTVAAANEIKSRIPGAQASTIHAYCLRQTNFNWPEFQQRDDGYPKLLRNYIEYKNKETIGEVLVDEVQNLSPLMLDVINAIPKDSIFAVGDPYQSCYIGDWARNMWDAPAMGQEAFNVLARMCKEVEIKGCRRSSQHVINLLESLNKRELIPLGPKKFDTTLIVARTHKELGYVSKILLDAEIPHILYKKRSFDDTKYQTYGHDPKIALMVCHQCIGTEYRRVFIFDWAPSLRASFHEQQEDFNLLYTAAARAAEEVFTVNRGKNTMCCDLPTDIDLSLDEMLDELNTQFHPPHQGE</sequence>